<dbReference type="AlphaFoldDB" id="A0A645HP41"/>
<gene>
    <name evidence="1" type="ORF">SDC9_187882</name>
</gene>
<comment type="caution">
    <text evidence="1">The sequence shown here is derived from an EMBL/GenBank/DDBJ whole genome shotgun (WGS) entry which is preliminary data.</text>
</comment>
<dbReference type="EMBL" id="VSSQ01096703">
    <property type="protein sequence ID" value="MPN40346.1"/>
    <property type="molecule type" value="Genomic_DNA"/>
</dbReference>
<proteinExistence type="predicted"/>
<sequence>MIGLLLLNPQSLRPTSLLPIKSSDLIGVPVATPFPFLMYLRVSGKVVHTFLANGEAILFASPGVMSDSWIITGMPLSFAPRTTGTATKPPLENTKSGFIFLMIFDASLIPLATLKTSLKLSFDIYLLSLPEEIP</sequence>
<name>A0A645HP41_9ZZZZ</name>
<reference evidence="1" key="1">
    <citation type="submission" date="2019-08" db="EMBL/GenBank/DDBJ databases">
        <authorList>
            <person name="Kucharzyk K."/>
            <person name="Murdoch R.W."/>
            <person name="Higgins S."/>
            <person name="Loffler F."/>
        </authorList>
    </citation>
    <scope>NUCLEOTIDE SEQUENCE</scope>
</reference>
<evidence type="ECO:0000313" key="1">
    <source>
        <dbReference type="EMBL" id="MPN40346.1"/>
    </source>
</evidence>
<accession>A0A645HP41</accession>
<protein>
    <submittedName>
        <fullName evidence="1">Uncharacterized protein</fullName>
    </submittedName>
</protein>
<organism evidence="1">
    <name type="scientific">bioreactor metagenome</name>
    <dbReference type="NCBI Taxonomy" id="1076179"/>
    <lineage>
        <taxon>unclassified sequences</taxon>
        <taxon>metagenomes</taxon>
        <taxon>ecological metagenomes</taxon>
    </lineage>
</organism>